<sequence length="31" mass="3511">MKYVTSFTNTSFSIFIEGGIYAHQTRINKGV</sequence>
<proteinExistence type="predicted"/>
<accession>A0A3S4MQX7</accession>
<keyword evidence="2" id="KW-1185">Reference proteome</keyword>
<dbReference type="KEGG" id="svf:NCTC3166_00245"/>
<gene>
    <name evidence="1" type="ORF">NCTC3166_00245</name>
</gene>
<organism evidence="1 2">
    <name type="scientific">Streptococcus viridans</name>
    <dbReference type="NCBI Taxonomy" id="78535"/>
    <lineage>
        <taxon>Bacteria</taxon>
        <taxon>Bacillati</taxon>
        <taxon>Bacillota</taxon>
        <taxon>Bacilli</taxon>
        <taxon>Lactobacillales</taxon>
        <taxon>Streptococcaceae</taxon>
        <taxon>Streptococcus</taxon>
    </lineage>
</organism>
<dbReference type="EMBL" id="LR134266">
    <property type="protein sequence ID" value="VED66461.1"/>
    <property type="molecule type" value="Genomic_DNA"/>
</dbReference>
<dbReference type="Proteomes" id="UP000270025">
    <property type="component" value="Chromosome"/>
</dbReference>
<reference evidence="1 2" key="1">
    <citation type="submission" date="2018-12" db="EMBL/GenBank/DDBJ databases">
        <authorList>
            <consortium name="Pathogen Informatics"/>
        </authorList>
    </citation>
    <scope>NUCLEOTIDE SEQUENCE [LARGE SCALE GENOMIC DNA]</scope>
    <source>
        <strain evidence="1 2">NCTC3166</strain>
    </source>
</reference>
<evidence type="ECO:0000313" key="2">
    <source>
        <dbReference type="Proteomes" id="UP000270025"/>
    </source>
</evidence>
<name>A0A3S4MQX7_9STRE</name>
<dbReference type="AlphaFoldDB" id="A0A3S4MQX7"/>
<protein>
    <submittedName>
        <fullName evidence="1">Uncharacterized protein</fullName>
    </submittedName>
</protein>
<evidence type="ECO:0000313" key="1">
    <source>
        <dbReference type="EMBL" id="VED66461.1"/>
    </source>
</evidence>